<dbReference type="Pfam" id="PF08867">
    <property type="entry name" value="FRG"/>
    <property type="match status" value="1"/>
</dbReference>
<proteinExistence type="predicted"/>
<name>A0ABN5Q1F1_9VIBR</name>
<protein>
    <submittedName>
        <fullName evidence="2">FRG domain-containing protein</fullName>
    </submittedName>
</protein>
<reference evidence="2 3" key="1">
    <citation type="submission" date="2018-10" db="EMBL/GenBank/DDBJ databases">
        <title>Whole Genome of Vibrio owensii strain 170502, isolated from Acute Hepatopancreatic Necrosis Disease (AHPND) shrimp.</title>
        <authorList>
            <person name="Yan M."/>
            <person name="Wang X."/>
            <person name="Wang Y."/>
        </authorList>
    </citation>
    <scope>NUCLEOTIDE SEQUENCE [LARGE SCALE GENOMIC DNA]</scope>
    <source>
        <strain evidence="2 3">1700302</strain>
    </source>
</reference>
<dbReference type="Proteomes" id="UP000272136">
    <property type="component" value="Chromosome 1"/>
</dbReference>
<organism evidence="2 3">
    <name type="scientific">Vibrio owensii</name>
    <dbReference type="NCBI Taxonomy" id="696485"/>
    <lineage>
        <taxon>Bacteria</taxon>
        <taxon>Pseudomonadati</taxon>
        <taxon>Pseudomonadota</taxon>
        <taxon>Gammaproteobacteria</taxon>
        <taxon>Vibrionales</taxon>
        <taxon>Vibrionaceae</taxon>
        <taxon>Vibrio</taxon>
    </lineage>
</organism>
<accession>A0ABN5Q1F1</accession>
<dbReference type="RefSeq" id="WP_122044937.1">
    <property type="nucleotide sequence ID" value="NZ_CP033137.1"/>
</dbReference>
<keyword evidence="3" id="KW-1185">Reference proteome</keyword>
<feature type="domain" description="FRG" evidence="1">
    <location>
        <begin position="31"/>
        <end position="151"/>
    </location>
</feature>
<evidence type="ECO:0000313" key="3">
    <source>
        <dbReference type="Proteomes" id="UP000272136"/>
    </source>
</evidence>
<dbReference type="SMART" id="SM00901">
    <property type="entry name" value="FRG"/>
    <property type="match status" value="1"/>
</dbReference>
<sequence>MKFPTFDYRAWYKTDVDSMEQVEALFFNEKPYNDFYYRGMANYDFICISTFYRYFINSRKLDWREVDVGFNSMVELPEIDEDEYKNLSFSILDDFYSNLLFLGSKEISYESVAYLAQHYGLPTDLIDFSYDPKIALYFACCEMPESDCSLYMFDIYAHVKRMMALAGQGPTANIGYMLNEDGTHMINEERAQAFKDYCTTLSKDGASTVTPIIKCDDICFGERIINQKGAFIYHRSEVPMDQLMYTVSSDSNYRGRRIYKIAKELKPQILQVLDERFGINEAFVYPSTDLNFEIIDKASVMTKEKFEL</sequence>
<evidence type="ECO:0000259" key="1">
    <source>
        <dbReference type="SMART" id="SM00901"/>
    </source>
</evidence>
<evidence type="ECO:0000313" key="2">
    <source>
        <dbReference type="EMBL" id="AYO13886.1"/>
    </source>
</evidence>
<gene>
    <name evidence="2" type="ORF">D0812_05430</name>
</gene>
<dbReference type="InterPro" id="IPR014966">
    <property type="entry name" value="FRG-dom"/>
</dbReference>
<dbReference type="EMBL" id="CP033137">
    <property type="protein sequence ID" value="AYO13886.1"/>
    <property type="molecule type" value="Genomic_DNA"/>
</dbReference>